<dbReference type="Gene3D" id="3.90.550.10">
    <property type="entry name" value="Spore Coat Polysaccharide Biosynthesis Protein SpsA, Chain A"/>
    <property type="match status" value="1"/>
</dbReference>
<dbReference type="EMBL" id="AZGE01000029">
    <property type="protein sequence ID" value="KRM14439.1"/>
    <property type="molecule type" value="Genomic_DNA"/>
</dbReference>
<keyword evidence="3" id="KW-0479">Metal-binding</keyword>
<accession>A0A0R1W9I1</accession>
<dbReference type="InterPro" id="IPR050748">
    <property type="entry name" value="Glycosyltrans_8_dom-fam"/>
</dbReference>
<sequence length="269" mass="30143">MLPKNSTKKVIVLSGDYSYINQITTTIKSVLYHDRGIKFYLINSDIPQEWFRLINQHLAPLASVIIDKKIRQSAIAQEHVGLGHIHPIAYGKIMIPDLIPDSGRVLYLDSDLVVDASLTSLFNLDLQRHPLAAALDIDENNGHFNTGVVLFDLDRLRQIPHLVADELQSGQNQELRNADQDVMNLYFQDDFYELPLADNYQIGMDMISFYDNHPYYFTAMDKVTSPRIIHYLTGDKPWKTVSTSGCVSVGGNTTASAGMISTSSVRSPG</sequence>
<name>A0A0R1W9I1_9LACO</name>
<dbReference type="CDD" id="cd04194">
    <property type="entry name" value="GT8_A4GalT_like"/>
    <property type="match status" value="1"/>
</dbReference>
<gene>
    <name evidence="4" type="ORF">FC49_GL001109</name>
</gene>
<dbReference type="SUPFAM" id="SSF53448">
    <property type="entry name" value="Nucleotide-diphospho-sugar transferases"/>
    <property type="match status" value="1"/>
</dbReference>
<dbReference type="Proteomes" id="UP000050973">
    <property type="component" value="Unassembled WGS sequence"/>
</dbReference>
<dbReference type="InterPro" id="IPR029044">
    <property type="entry name" value="Nucleotide-diphossugar_trans"/>
</dbReference>
<reference evidence="4 5" key="1">
    <citation type="journal article" date="2015" name="Genome Announc.">
        <title>Expanding the biotechnology potential of lactobacilli through comparative genomics of 213 strains and associated genera.</title>
        <authorList>
            <person name="Sun Z."/>
            <person name="Harris H.M."/>
            <person name="McCann A."/>
            <person name="Guo C."/>
            <person name="Argimon S."/>
            <person name="Zhang W."/>
            <person name="Yang X."/>
            <person name="Jeffery I.B."/>
            <person name="Cooney J.C."/>
            <person name="Kagawa T.F."/>
            <person name="Liu W."/>
            <person name="Song Y."/>
            <person name="Salvetti E."/>
            <person name="Wrobel A."/>
            <person name="Rasinkangas P."/>
            <person name="Parkhill J."/>
            <person name="Rea M.C."/>
            <person name="O'Sullivan O."/>
            <person name="Ritari J."/>
            <person name="Douillard F.P."/>
            <person name="Paul Ross R."/>
            <person name="Yang R."/>
            <person name="Briner A.E."/>
            <person name="Felis G.E."/>
            <person name="de Vos W.M."/>
            <person name="Barrangou R."/>
            <person name="Klaenhammer T.R."/>
            <person name="Caufield P.W."/>
            <person name="Cui Y."/>
            <person name="Zhang H."/>
            <person name="O'Toole P.W."/>
        </authorList>
    </citation>
    <scope>NUCLEOTIDE SEQUENCE [LARGE SCALE GENOMIC DNA]</scope>
    <source>
        <strain evidence="4 5">DSM 4864</strain>
    </source>
</reference>
<dbReference type="GO" id="GO:0046872">
    <property type="term" value="F:metal ion binding"/>
    <property type="evidence" value="ECO:0007669"/>
    <property type="project" value="UniProtKB-KW"/>
</dbReference>
<protein>
    <submittedName>
        <fullName evidence="4">Glycosyltransferase, family 8</fullName>
    </submittedName>
</protein>
<dbReference type="PANTHER" id="PTHR13778:SF47">
    <property type="entry name" value="LIPOPOLYSACCHARIDE 1,3-GALACTOSYLTRANSFERASE"/>
    <property type="match status" value="1"/>
</dbReference>
<dbReference type="AlphaFoldDB" id="A0A0R1W9I1"/>
<evidence type="ECO:0000313" key="4">
    <source>
        <dbReference type="EMBL" id="KRM14439.1"/>
    </source>
</evidence>
<organism evidence="4 5">
    <name type="scientific">Limosilactobacillus oris DSM 4864</name>
    <dbReference type="NCBI Taxonomy" id="1423779"/>
    <lineage>
        <taxon>Bacteria</taxon>
        <taxon>Bacillati</taxon>
        <taxon>Bacillota</taxon>
        <taxon>Bacilli</taxon>
        <taxon>Lactobacillales</taxon>
        <taxon>Lactobacillaceae</taxon>
        <taxon>Limosilactobacillus</taxon>
    </lineage>
</organism>
<dbReference type="RefSeq" id="WP_056984738.1">
    <property type="nucleotide sequence ID" value="NZ_AZGE01000029.1"/>
</dbReference>
<dbReference type="PATRIC" id="fig|1423779.3.peg.1143"/>
<dbReference type="PANTHER" id="PTHR13778">
    <property type="entry name" value="GLYCOSYLTRANSFERASE 8 DOMAIN-CONTAINING PROTEIN"/>
    <property type="match status" value="1"/>
</dbReference>
<proteinExistence type="predicted"/>
<keyword evidence="1" id="KW-0328">Glycosyltransferase</keyword>
<comment type="caution">
    <text evidence="4">The sequence shown here is derived from an EMBL/GenBank/DDBJ whole genome shotgun (WGS) entry which is preliminary data.</text>
</comment>
<evidence type="ECO:0000313" key="5">
    <source>
        <dbReference type="Proteomes" id="UP000050973"/>
    </source>
</evidence>
<evidence type="ECO:0000256" key="3">
    <source>
        <dbReference type="ARBA" id="ARBA00022723"/>
    </source>
</evidence>
<keyword evidence="2 4" id="KW-0808">Transferase</keyword>
<dbReference type="InterPro" id="IPR002495">
    <property type="entry name" value="Glyco_trans_8"/>
</dbReference>
<evidence type="ECO:0000256" key="1">
    <source>
        <dbReference type="ARBA" id="ARBA00022676"/>
    </source>
</evidence>
<dbReference type="Pfam" id="PF01501">
    <property type="entry name" value="Glyco_transf_8"/>
    <property type="match status" value="1"/>
</dbReference>
<dbReference type="GO" id="GO:0016757">
    <property type="term" value="F:glycosyltransferase activity"/>
    <property type="evidence" value="ECO:0007669"/>
    <property type="project" value="UniProtKB-KW"/>
</dbReference>
<evidence type="ECO:0000256" key="2">
    <source>
        <dbReference type="ARBA" id="ARBA00022679"/>
    </source>
</evidence>